<proteinExistence type="predicted"/>
<dbReference type="EMBL" id="JANPWB010000016">
    <property type="protein sequence ID" value="KAJ1085645.1"/>
    <property type="molecule type" value="Genomic_DNA"/>
</dbReference>
<dbReference type="AlphaFoldDB" id="A0AAV7L5H0"/>
<gene>
    <name evidence="2" type="ORF">NDU88_005775</name>
</gene>
<name>A0AAV7L5H0_PLEWA</name>
<evidence type="ECO:0000256" key="1">
    <source>
        <dbReference type="SAM" id="MobiDB-lite"/>
    </source>
</evidence>
<dbReference type="Proteomes" id="UP001066276">
    <property type="component" value="Chromosome 12"/>
</dbReference>
<sequence length="112" mass="12709">MEGETSLLTCINPEVEDYAGRRREEEKTPKETSGVLDRDGMTEKEGTRPEDRGETQPKELSREYKATEETRVTEPSATDETKQEKANTACHVLGRGYYSDAPNTERPVEKKK</sequence>
<reference evidence="2" key="1">
    <citation type="journal article" date="2022" name="bioRxiv">
        <title>Sequencing and chromosome-scale assembly of the giantPleurodeles waltlgenome.</title>
        <authorList>
            <person name="Brown T."/>
            <person name="Elewa A."/>
            <person name="Iarovenko S."/>
            <person name="Subramanian E."/>
            <person name="Araus A.J."/>
            <person name="Petzold A."/>
            <person name="Susuki M."/>
            <person name="Suzuki K.-i.T."/>
            <person name="Hayashi T."/>
            <person name="Toyoda A."/>
            <person name="Oliveira C."/>
            <person name="Osipova E."/>
            <person name="Leigh N.D."/>
            <person name="Simon A."/>
            <person name="Yun M.H."/>
        </authorList>
    </citation>
    <scope>NUCLEOTIDE SEQUENCE</scope>
    <source>
        <strain evidence="2">20211129_DDA</strain>
        <tissue evidence="2">Liver</tissue>
    </source>
</reference>
<accession>A0AAV7L5H0</accession>
<organism evidence="2 3">
    <name type="scientific">Pleurodeles waltl</name>
    <name type="common">Iberian ribbed newt</name>
    <dbReference type="NCBI Taxonomy" id="8319"/>
    <lineage>
        <taxon>Eukaryota</taxon>
        <taxon>Metazoa</taxon>
        <taxon>Chordata</taxon>
        <taxon>Craniata</taxon>
        <taxon>Vertebrata</taxon>
        <taxon>Euteleostomi</taxon>
        <taxon>Amphibia</taxon>
        <taxon>Batrachia</taxon>
        <taxon>Caudata</taxon>
        <taxon>Salamandroidea</taxon>
        <taxon>Salamandridae</taxon>
        <taxon>Pleurodelinae</taxon>
        <taxon>Pleurodeles</taxon>
    </lineage>
</organism>
<evidence type="ECO:0000313" key="2">
    <source>
        <dbReference type="EMBL" id="KAJ1085645.1"/>
    </source>
</evidence>
<feature type="compositionally biased region" description="Basic and acidic residues" evidence="1">
    <location>
        <begin position="18"/>
        <end position="72"/>
    </location>
</feature>
<evidence type="ECO:0000313" key="3">
    <source>
        <dbReference type="Proteomes" id="UP001066276"/>
    </source>
</evidence>
<feature type="region of interest" description="Disordered" evidence="1">
    <location>
        <begin position="1"/>
        <end position="112"/>
    </location>
</feature>
<protein>
    <submittedName>
        <fullName evidence="2">Uncharacterized protein</fullName>
    </submittedName>
</protein>
<comment type="caution">
    <text evidence="2">The sequence shown here is derived from an EMBL/GenBank/DDBJ whole genome shotgun (WGS) entry which is preliminary data.</text>
</comment>
<keyword evidence="3" id="KW-1185">Reference proteome</keyword>